<protein>
    <submittedName>
        <fullName evidence="1">Carbohydrate sulfotransferase 1</fullName>
    </submittedName>
</protein>
<evidence type="ECO:0000313" key="1">
    <source>
        <dbReference type="EMBL" id="KAG0728670.1"/>
    </source>
</evidence>
<keyword evidence="2" id="KW-1185">Reference proteome</keyword>
<comment type="caution">
    <text evidence="1">The sequence shown here is derived from an EMBL/GenBank/DDBJ whole genome shotgun (WGS) entry which is preliminary data.</text>
</comment>
<gene>
    <name evidence="1" type="primary">Chst1_1</name>
    <name evidence="1" type="ORF">GWK47_032006</name>
</gene>
<dbReference type="OrthoDB" id="6138663at2759"/>
<dbReference type="PANTHER" id="PTHR10704">
    <property type="entry name" value="CARBOHYDRATE SULFOTRANSFERASE"/>
    <property type="match status" value="1"/>
</dbReference>
<organism evidence="1 2">
    <name type="scientific">Chionoecetes opilio</name>
    <name type="common">Atlantic snow crab</name>
    <name type="synonym">Cancer opilio</name>
    <dbReference type="NCBI Taxonomy" id="41210"/>
    <lineage>
        <taxon>Eukaryota</taxon>
        <taxon>Metazoa</taxon>
        <taxon>Ecdysozoa</taxon>
        <taxon>Arthropoda</taxon>
        <taxon>Crustacea</taxon>
        <taxon>Multicrustacea</taxon>
        <taxon>Malacostraca</taxon>
        <taxon>Eumalacostraca</taxon>
        <taxon>Eucarida</taxon>
        <taxon>Decapoda</taxon>
        <taxon>Pleocyemata</taxon>
        <taxon>Brachyura</taxon>
        <taxon>Eubrachyura</taxon>
        <taxon>Majoidea</taxon>
        <taxon>Majidae</taxon>
        <taxon>Chionoecetes</taxon>
    </lineage>
</organism>
<evidence type="ECO:0000313" key="2">
    <source>
        <dbReference type="Proteomes" id="UP000770661"/>
    </source>
</evidence>
<dbReference type="AlphaFoldDB" id="A0A8J5D4L3"/>
<accession>A0A8J5D4L3</accession>
<dbReference type="Gene3D" id="3.40.50.300">
    <property type="entry name" value="P-loop containing nucleotide triphosphate hydrolases"/>
    <property type="match status" value="1"/>
</dbReference>
<proteinExistence type="predicted"/>
<dbReference type="Proteomes" id="UP000770661">
    <property type="component" value="Unassembled WGS sequence"/>
</dbReference>
<dbReference type="PANTHER" id="PTHR10704:SF44">
    <property type="entry name" value="LD35051P-RELATED"/>
    <property type="match status" value="1"/>
</dbReference>
<dbReference type="InterPro" id="IPR051135">
    <property type="entry name" value="Gal/GlcNAc/GalNAc_ST"/>
</dbReference>
<sequence length="382" mass="43095">MARRRCWVVSVGVLLGGYLALAALTRLAATPLPPTGPGEGGGGDQYTLASLEEVIQSVHDLDVQRVLRMYSDQHHQVPPSTPPVRVLVSSTWRSGSTLLGEVLAAHPGAYYHYEPLLQYGLQQLGPSTTQGVQGEVEALLSGLLHCDYHNAHHYLKFAFVNHDMFMRNVRLWSMCSAMPRTKCYAPDTLSRLCSLFPVHVMKVVRARLELLAPLLADPRVRLVWLVRDPRAVVNSRTSSVAWCQTRACSDPGYLCSDLTADFSTYLVLKETHPSQVMLLRYEDLARDPYRKSREVLTFAGLTFHARVKEYLDDHLSSDEDEPWSTRHDPKTRVGRWTKVMRFEDVVRTQYHCRSVMRTLGYRLFSSRADMDTGNAVGLLNVP</sequence>
<dbReference type="GO" id="GO:0006790">
    <property type="term" value="P:sulfur compound metabolic process"/>
    <property type="evidence" value="ECO:0007669"/>
    <property type="project" value="TreeGrafter"/>
</dbReference>
<dbReference type="GO" id="GO:0006044">
    <property type="term" value="P:N-acetylglucosamine metabolic process"/>
    <property type="evidence" value="ECO:0007669"/>
    <property type="project" value="TreeGrafter"/>
</dbReference>
<dbReference type="SUPFAM" id="SSF52540">
    <property type="entry name" value="P-loop containing nucleoside triphosphate hydrolases"/>
    <property type="match status" value="1"/>
</dbReference>
<dbReference type="EMBL" id="JACEEZ010001922">
    <property type="protein sequence ID" value="KAG0728670.1"/>
    <property type="molecule type" value="Genomic_DNA"/>
</dbReference>
<dbReference type="Pfam" id="PF13469">
    <property type="entry name" value="Sulfotransfer_3"/>
    <property type="match status" value="1"/>
</dbReference>
<name>A0A8J5D4L3_CHIOP</name>
<reference evidence="1" key="1">
    <citation type="submission" date="2020-07" db="EMBL/GenBank/DDBJ databases">
        <title>The High-quality genome of the commercially important snow crab, Chionoecetes opilio.</title>
        <authorList>
            <person name="Jeong J.-H."/>
            <person name="Ryu S."/>
        </authorList>
    </citation>
    <scope>NUCLEOTIDE SEQUENCE</scope>
    <source>
        <strain evidence="1">MADBK_172401_WGS</strain>
        <tissue evidence="1">Digestive gland</tissue>
    </source>
</reference>
<dbReference type="GO" id="GO:0001517">
    <property type="term" value="F:N-acetylglucosamine 6-O-sulfotransferase activity"/>
    <property type="evidence" value="ECO:0007669"/>
    <property type="project" value="TreeGrafter"/>
</dbReference>
<dbReference type="InterPro" id="IPR027417">
    <property type="entry name" value="P-loop_NTPase"/>
</dbReference>